<dbReference type="OrthoDB" id="8931359at2759"/>
<dbReference type="Proteomes" id="UP001152803">
    <property type="component" value="Unassembled WGS sequence"/>
</dbReference>
<accession>A0A9Q1I4D0</accession>
<evidence type="ECO:0000313" key="1">
    <source>
        <dbReference type="EMBL" id="KAJ8279858.1"/>
    </source>
</evidence>
<evidence type="ECO:0000313" key="2">
    <source>
        <dbReference type="Proteomes" id="UP001152803"/>
    </source>
</evidence>
<sequence length="336" mass="38024">MLAHLTLHCMSSHDNMFSFTSTSPCHTHKRHDWMKPATASAPSPPFPHSYDQELLHWNYSQQQRMWLKTELGDLGLWPGSQPVRHLMNMVTLWRHLPQPELIDHLSDLPSANPSFFIWKLETFLMERVRNNYVLPCLHSCSQSQVSLLVWEGHKLLWELVDNIMCLPPGFAAKHAGRIGLQITPSGCARCHPDSETACLHFKYEQAHLPYLHSAENVRDGEAGVHGHRTVTGFITGQQEGDINLLLQGTFDQVLRSDHTQKVARKVTLTSDTMSSYAVMNENWMILSWVMVQSESKASLEPLYEGLAHHCWSTKSQLVVDGQGLSCSIPDTGSQAR</sequence>
<gene>
    <name evidence="1" type="ORF">COCON_G00069240</name>
</gene>
<dbReference type="EMBL" id="JAFJMO010000004">
    <property type="protein sequence ID" value="KAJ8279858.1"/>
    <property type="molecule type" value="Genomic_DNA"/>
</dbReference>
<proteinExistence type="predicted"/>
<comment type="caution">
    <text evidence="1">The sequence shown here is derived from an EMBL/GenBank/DDBJ whole genome shotgun (WGS) entry which is preliminary data.</text>
</comment>
<protein>
    <submittedName>
        <fullName evidence="1">Uncharacterized protein</fullName>
    </submittedName>
</protein>
<name>A0A9Q1I4D0_CONCO</name>
<reference evidence="1" key="1">
    <citation type="journal article" date="2023" name="Science">
        <title>Genome structures resolve the early diversification of teleost fishes.</title>
        <authorList>
            <person name="Parey E."/>
            <person name="Louis A."/>
            <person name="Montfort J."/>
            <person name="Bouchez O."/>
            <person name="Roques C."/>
            <person name="Iampietro C."/>
            <person name="Lluch J."/>
            <person name="Castinel A."/>
            <person name="Donnadieu C."/>
            <person name="Desvignes T."/>
            <person name="Floi Bucao C."/>
            <person name="Jouanno E."/>
            <person name="Wen M."/>
            <person name="Mejri S."/>
            <person name="Dirks R."/>
            <person name="Jansen H."/>
            <person name="Henkel C."/>
            <person name="Chen W.J."/>
            <person name="Zahm M."/>
            <person name="Cabau C."/>
            <person name="Klopp C."/>
            <person name="Thompson A.W."/>
            <person name="Robinson-Rechavi M."/>
            <person name="Braasch I."/>
            <person name="Lecointre G."/>
            <person name="Bobe J."/>
            <person name="Postlethwait J.H."/>
            <person name="Berthelot C."/>
            <person name="Roest Crollius H."/>
            <person name="Guiguen Y."/>
        </authorList>
    </citation>
    <scope>NUCLEOTIDE SEQUENCE</scope>
    <source>
        <strain evidence="1">Concon-B</strain>
    </source>
</reference>
<organism evidence="1 2">
    <name type="scientific">Conger conger</name>
    <name type="common">Conger eel</name>
    <name type="synonym">Muraena conger</name>
    <dbReference type="NCBI Taxonomy" id="82655"/>
    <lineage>
        <taxon>Eukaryota</taxon>
        <taxon>Metazoa</taxon>
        <taxon>Chordata</taxon>
        <taxon>Craniata</taxon>
        <taxon>Vertebrata</taxon>
        <taxon>Euteleostomi</taxon>
        <taxon>Actinopterygii</taxon>
        <taxon>Neopterygii</taxon>
        <taxon>Teleostei</taxon>
        <taxon>Anguilliformes</taxon>
        <taxon>Congridae</taxon>
        <taxon>Conger</taxon>
    </lineage>
</organism>
<keyword evidence="2" id="KW-1185">Reference proteome</keyword>
<dbReference type="AlphaFoldDB" id="A0A9Q1I4D0"/>